<dbReference type="KEGG" id="arac:E0W69_008590"/>
<proteinExistence type="predicted"/>
<dbReference type="OrthoDB" id="639366at2"/>
<keyword evidence="2" id="KW-1185">Reference proteome</keyword>
<organism evidence="1 2">
    <name type="scientific">Rhizosphaericola mali</name>
    <dbReference type="NCBI Taxonomy" id="2545455"/>
    <lineage>
        <taxon>Bacteria</taxon>
        <taxon>Pseudomonadati</taxon>
        <taxon>Bacteroidota</taxon>
        <taxon>Chitinophagia</taxon>
        <taxon>Chitinophagales</taxon>
        <taxon>Chitinophagaceae</taxon>
        <taxon>Rhizosphaericola</taxon>
    </lineage>
</organism>
<gene>
    <name evidence="1" type="ORF">E0W69_008590</name>
</gene>
<evidence type="ECO:0000313" key="1">
    <source>
        <dbReference type="EMBL" id="QES88706.1"/>
    </source>
</evidence>
<protein>
    <submittedName>
        <fullName evidence="1">Uncharacterized protein</fullName>
    </submittedName>
</protein>
<accession>A0A5P2FYW3</accession>
<dbReference type="EMBL" id="CP044016">
    <property type="protein sequence ID" value="QES88706.1"/>
    <property type="molecule type" value="Genomic_DNA"/>
</dbReference>
<reference evidence="1 2" key="1">
    <citation type="submission" date="2019-09" db="EMBL/GenBank/DDBJ databases">
        <title>Complete genome sequence of Arachidicoccus sp. B3-10 isolated from apple orchard soil.</title>
        <authorList>
            <person name="Kim H.S."/>
            <person name="Han K.-I."/>
            <person name="Suh M.K."/>
            <person name="Lee K.C."/>
            <person name="Eom M.K."/>
            <person name="Kim J.-S."/>
            <person name="Kang S.W."/>
            <person name="Sin Y."/>
            <person name="Lee J.-S."/>
        </authorList>
    </citation>
    <scope>NUCLEOTIDE SEQUENCE [LARGE SCALE GENOMIC DNA]</scope>
    <source>
        <strain evidence="1 2">B3-10</strain>
    </source>
</reference>
<dbReference type="Proteomes" id="UP000292424">
    <property type="component" value="Chromosome"/>
</dbReference>
<evidence type="ECO:0000313" key="2">
    <source>
        <dbReference type="Proteomes" id="UP000292424"/>
    </source>
</evidence>
<sequence length="308" mass="35924">MRKLDNQSIIPIMTLIPNFSGGLFWRTMKASFFGRIETSNQPGNFKPYFQYQIGKNNTGYDLFFSKEPNAQQYYNEAFGKMAGYLPIEISDFLSYHYQAYTNNEEFLHFLTLELAHRIRNAGSQAYRKKLEIAVDWLNTQNDTRLEVDRNAMRVSVRADLDTVLAQSEKEALSPERMEEIVGNLVSRMEVKMNSIIDSAENEIQQITNGFSTGNIKISNPEQEDLIIRFFILLQQVQAPSSNNNEPLRYLFACFSKTDLATFLRMHFEAFRNYKTSTLQKMITIQQERIKPQHEKVKKLEEAMVSFFY</sequence>
<dbReference type="AlphaFoldDB" id="A0A5P2FYW3"/>
<dbReference type="RefSeq" id="WP_131329674.1">
    <property type="nucleotide sequence ID" value="NZ_CP044016.1"/>
</dbReference>
<name>A0A5P2FYW3_9BACT</name>